<accession>A0AAN9GE87</accession>
<gene>
    <name evidence="1" type="ORF">V1264_018491</name>
</gene>
<dbReference type="AlphaFoldDB" id="A0AAN9GE87"/>
<dbReference type="EMBL" id="JBAMIC010000008">
    <property type="protein sequence ID" value="KAK7103625.1"/>
    <property type="molecule type" value="Genomic_DNA"/>
</dbReference>
<reference evidence="1 2" key="1">
    <citation type="submission" date="2024-02" db="EMBL/GenBank/DDBJ databases">
        <title>Chromosome-scale genome assembly of the rough periwinkle Littorina saxatilis.</title>
        <authorList>
            <person name="De Jode A."/>
            <person name="Faria R."/>
            <person name="Formenti G."/>
            <person name="Sims Y."/>
            <person name="Smith T.P."/>
            <person name="Tracey A."/>
            <person name="Wood J.M.D."/>
            <person name="Zagrodzka Z.B."/>
            <person name="Johannesson K."/>
            <person name="Butlin R.K."/>
            <person name="Leder E.H."/>
        </authorList>
    </citation>
    <scope>NUCLEOTIDE SEQUENCE [LARGE SCALE GENOMIC DNA]</scope>
    <source>
        <strain evidence="1">Snail1</strain>
        <tissue evidence="1">Muscle</tissue>
    </source>
</reference>
<dbReference type="Proteomes" id="UP001374579">
    <property type="component" value="Unassembled WGS sequence"/>
</dbReference>
<name>A0AAN9GE87_9CAEN</name>
<evidence type="ECO:0000313" key="1">
    <source>
        <dbReference type="EMBL" id="KAK7103625.1"/>
    </source>
</evidence>
<comment type="caution">
    <text evidence="1">The sequence shown here is derived from an EMBL/GenBank/DDBJ whole genome shotgun (WGS) entry which is preliminary data.</text>
</comment>
<organism evidence="1 2">
    <name type="scientific">Littorina saxatilis</name>
    <dbReference type="NCBI Taxonomy" id="31220"/>
    <lineage>
        <taxon>Eukaryota</taxon>
        <taxon>Metazoa</taxon>
        <taxon>Spiralia</taxon>
        <taxon>Lophotrochozoa</taxon>
        <taxon>Mollusca</taxon>
        <taxon>Gastropoda</taxon>
        <taxon>Caenogastropoda</taxon>
        <taxon>Littorinimorpha</taxon>
        <taxon>Littorinoidea</taxon>
        <taxon>Littorinidae</taxon>
        <taxon>Littorina</taxon>
    </lineage>
</organism>
<sequence>MVILKLTTGVSVVVVLLQMTVVVATSLGMYRTCLYECLHCVNTWGKDLFDGQLCAENCALSGGNSIDRTCASFFTRNARRVEASRQYLHSEDPSGRSQHGFSNGYSNGYLGARGFRARNFVSSRSKPSRMSSRSSLTTDCQRLCRTCESRYTADMDAQNCLYTCVTTRRKMVTC</sequence>
<proteinExistence type="predicted"/>
<evidence type="ECO:0000313" key="2">
    <source>
        <dbReference type="Proteomes" id="UP001374579"/>
    </source>
</evidence>
<protein>
    <submittedName>
        <fullName evidence="1">Uncharacterized protein</fullName>
    </submittedName>
</protein>
<keyword evidence="2" id="KW-1185">Reference proteome</keyword>